<dbReference type="InterPro" id="IPR044492">
    <property type="entry name" value="P_typ_ATPase_HD_dom"/>
</dbReference>
<evidence type="ECO:0000256" key="17">
    <source>
        <dbReference type="ARBA" id="ARBA00023136"/>
    </source>
</evidence>
<dbReference type="InterPro" id="IPR006122">
    <property type="entry name" value="HMA_Cu_ion-bd"/>
</dbReference>
<keyword evidence="17 18" id="KW-0472">Membrane</keyword>
<dbReference type="GO" id="GO:0005886">
    <property type="term" value="C:plasma membrane"/>
    <property type="evidence" value="ECO:0007669"/>
    <property type="project" value="UniProtKB-SubCell"/>
</dbReference>
<evidence type="ECO:0000256" key="3">
    <source>
        <dbReference type="ARBA" id="ARBA00012517"/>
    </source>
</evidence>
<dbReference type="InterPro" id="IPR027256">
    <property type="entry name" value="P-typ_ATPase_IB"/>
</dbReference>
<dbReference type="AlphaFoldDB" id="A0A271ITW7"/>
<dbReference type="EC" id="7.2.2.8" evidence="3"/>
<feature type="transmembrane region" description="Helical" evidence="18">
    <location>
        <begin position="406"/>
        <end position="428"/>
    </location>
</feature>
<dbReference type="SFLD" id="SFLDS00003">
    <property type="entry name" value="Haloacid_Dehalogenase"/>
    <property type="match status" value="1"/>
</dbReference>
<dbReference type="SUPFAM" id="SSF81665">
    <property type="entry name" value="Calcium ATPase, transmembrane domain M"/>
    <property type="match status" value="1"/>
</dbReference>
<dbReference type="CDD" id="cd02094">
    <property type="entry name" value="P-type_ATPase_Cu-like"/>
    <property type="match status" value="1"/>
</dbReference>
<dbReference type="PRINTS" id="PR00943">
    <property type="entry name" value="CUATPASE"/>
</dbReference>
<dbReference type="Pfam" id="PF00403">
    <property type="entry name" value="HMA"/>
    <property type="match status" value="2"/>
</dbReference>
<dbReference type="EMBL" id="MQWD01000005">
    <property type="protein sequence ID" value="PAP74653.1"/>
    <property type="molecule type" value="Genomic_DNA"/>
</dbReference>
<dbReference type="InterPro" id="IPR036163">
    <property type="entry name" value="HMA_dom_sf"/>
</dbReference>
<dbReference type="PROSITE" id="PS00154">
    <property type="entry name" value="ATPASE_E1_E2"/>
    <property type="match status" value="1"/>
</dbReference>
<evidence type="ECO:0000256" key="7">
    <source>
        <dbReference type="ARBA" id="ARBA00022723"/>
    </source>
</evidence>
<feature type="transmembrane region" description="Helical" evidence="18">
    <location>
        <begin position="152"/>
        <end position="172"/>
    </location>
</feature>
<feature type="transmembrane region" description="Helical" evidence="18">
    <location>
        <begin position="783"/>
        <end position="805"/>
    </location>
</feature>
<dbReference type="Gene3D" id="3.40.1110.10">
    <property type="entry name" value="Calcium-transporting ATPase, cytoplasmic domain N"/>
    <property type="match status" value="1"/>
</dbReference>
<evidence type="ECO:0000256" key="18">
    <source>
        <dbReference type="RuleBase" id="RU362081"/>
    </source>
</evidence>
<sequence length="822" mass="85211">MTCAACSGRVEKALNAVPGVHRATVNLATERATVEFDASETTPLALAEAVRQSGYDVRTEEVSFAVGGMTCAACVGRVEKALQGADGVVEASVNLATERARVRYATGTDVEALYEAVRKTGYDVVEAVGGASTEDAERTARELDRQRLRRRLLWAAGLSLPLFLMEMVPMAIPGGMAFVDGLVPMHTRWLVAFVLATAVQFGPGWRFYRAGWAAARHGAPDMNTLVALGTSAAYGYSVVATFLPGVLPAGAVHVYYEASATIITLILLGKWFEARAKGQTSDAVRALLGLKAETARVVKDGQETEVPIDDVAVGDVVRVRPGEKVPVDGVVVEGTSYVDESMVTGEPVPVEKTDGDEVVGGTVNQAGSLLVETTRVGADTVLAQIVQLVEEAQASRPAIQALADRVVAVFVPVVLVIAALVFAVWLWVGPSPALTYALVAAVSVLIIACPCAMGLATPVSVMVGTGKAAELGVLFRKGEALQTLSEADVVALDKTGTLTEGRPTLTDVALADGANPDEAALIRLVASVEVPSEHPVGAAIVRAAAERGLDVPAASEFEAVPGFGVRGTVEGRRVEVGADRFMARLGVEVGPLAEAARRLAEEGKTPLYAAIDGRLAAAIAVSDPVKATTPAAIDALHRAGLRVAMVTGDNRATAQAVARRLGIDEVLAEVLPADKAEAVRRLQAEGGRDGGAAHVAFVGDGINDAPALAQADVGVAIGTGTDVAIEAADVVLMRGDLTALVDARALSAATLRNVKQNLFWAFAYNVVLIPVAAGVLYPALGVMLSPVLGAAAMGLSSVFVLTNALRLRRFTAPEIGASSAAR</sequence>
<dbReference type="PRINTS" id="PR00119">
    <property type="entry name" value="CATATPASE"/>
</dbReference>
<dbReference type="NCBIfam" id="TIGR01511">
    <property type="entry name" value="ATPase-IB1_Cu"/>
    <property type="match status" value="1"/>
</dbReference>
<evidence type="ECO:0000256" key="1">
    <source>
        <dbReference type="ARBA" id="ARBA00004651"/>
    </source>
</evidence>
<comment type="subcellular location">
    <subcellularLocation>
        <location evidence="1">Cell membrane</location>
        <topology evidence="1">Multi-pass membrane protein</topology>
    </subcellularLocation>
</comment>
<dbReference type="Proteomes" id="UP000216339">
    <property type="component" value="Unassembled WGS sequence"/>
</dbReference>
<feature type="transmembrane region" description="Helical" evidence="18">
    <location>
        <begin position="187"/>
        <end position="205"/>
    </location>
</feature>
<dbReference type="FunFam" id="3.30.70.100:FF:000005">
    <property type="entry name" value="Copper-exporting P-type ATPase A"/>
    <property type="match status" value="2"/>
</dbReference>
<accession>A0A271ITW7</accession>
<evidence type="ECO:0000256" key="5">
    <source>
        <dbReference type="ARBA" id="ARBA00022475"/>
    </source>
</evidence>
<dbReference type="NCBIfam" id="TIGR00003">
    <property type="entry name" value="copper ion binding protein"/>
    <property type="match status" value="2"/>
</dbReference>
<keyword evidence="15" id="KW-0186">Copper</keyword>
<dbReference type="GO" id="GO:0055070">
    <property type="term" value="P:copper ion homeostasis"/>
    <property type="evidence" value="ECO:0007669"/>
    <property type="project" value="TreeGrafter"/>
</dbReference>
<feature type="transmembrane region" description="Helical" evidence="18">
    <location>
        <begin position="225"/>
        <end position="247"/>
    </location>
</feature>
<dbReference type="InterPro" id="IPR023298">
    <property type="entry name" value="ATPase_P-typ_TM_dom_sf"/>
</dbReference>
<dbReference type="InterPro" id="IPR023299">
    <property type="entry name" value="ATPase_P-typ_cyto_dom_N"/>
</dbReference>
<evidence type="ECO:0000256" key="16">
    <source>
        <dbReference type="ARBA" id="ARBA00023065"/>
    </source>
</evidence>
<dbReference type="SFLD" id="SFLDF00027">
    <property type="entry name" value="p-type_atpase"/>
    <property type="match status" value="1"/>
</dbReference>
<keyword evidence="13" id="KW-1278">Translocase</keyword>
<feature type="domain" description="HMA" evidence="19">
    <location>
        <begin position="60"/>
        <end position="125"/>
    </location>
</feature>
<feature type="transmembrane region" description="Helical" evidence="18">
    <location>
        <begin position="434"/>
        <end position="457"/>
    </location>
</feature>
<dbReference type="InterPro" id="IPR036412">
    <property type="entry name" value="HAD-like_sf"/>
</dbReference>
<dbReference type="GO" id="GO:0140581">
    <property type="term" value="F:P-type monovalent copper transporter activity"/>
    <property type="evidence" value="ECO:0007669"/>
    <property type="project" value="UniProtKB-EC"/>
</dbReference>
<name>A0A271ITW7_9BACT</name>
<evidence type="ECO:0000256" key="15">
    <source>
        <dbReference type="ARBA" id="ARBA00023008"/>
    </source>
</evidence>
<keyword evidence="9 18" id="KW-0547">Nucleotide-binding</keyword>
<evidence type="ECO:0000313" key="20">
    <source>
        <dbReference type="EMBL" id="PAP74653.1"/>
    </source>
</evidence>
<dbReference type="NCBIfam" id="TIGR01494">
    <property type="entry name" value="ATPase_P-type"/>
    <property type="match status" value="2"/>
</dbReference>
<dbReference type="PANTHER" id="PTHR43520:SF8">
    <property type="entry name" value="P-TYPE CU(+) TRANSPORTER"/>
    <property type="match status" value="1"/>
</dbReference>
<dbReference type="Gene3D" id="2.70.150.10">
    <property type="entry name" value="Calcium-transporting ATPase, cytoplasmic transduction domain A"/>
    <property type="match status" value="1"/>
</dbReference>
<protein>
    <recommendedName>
        <fullName evidence="3">P-type Cu(+) transporter</fullName>
        <ecNumber evidence="3">7.2.2.8</ecNumber>
    </recommendedName>
</protein>
<dbReference type="PROSITE" id="PS01047">
    <property type="entry name" value="HMA_1"/>
    <property type="match status" value="1"/>
</dbReference>
<proteinExistence type="inferred from homology"/>
<dbReference type="InterPro" id="IPR006121">
    <property type="entry name" value="HMA_dom"/>
</dbReference>
<dbReference type="InterPro" id="IPR018303">
    <property type="entry name" value="ATPase_P-typ_P_site"/>
</dbReference>
<keyword evidence="14 18" id="KW-1133">Transmembrane helix</keyword>
<dbReference type="GO" id="GO:0043682">
    <property type="term" value="F:P-type divalent copper transporter activity"/>
    <property type="evidence" value="ECO:0007669"/>
    <property type="project" value="TreeGrafter"/>
</dbReference>
<gene>
    <name evidence="20" type="ORF">BSZ37_21000</name>
</gene>
<dbReference type="InterPro" id="IPR001757">
    <property type="entry name" value="P_typ_ATPase"/>
</dbReference>
<keyword evidence="8" id="KW-0677">Repeat</keyword>
<dbReference type="InterPro" id="IPR059000">
    <property type="entry name" value="ATPase_P-type_domA"/>
</dbReference>
<keyword evidence="7 18" id="KW-0479">Metal-binding</keyword>
<dbReference type="Pfam" id="PF00702">
    <property type="entry name" value="Hydrolase"/>
    <property type="match status" value="1"/>
</dbReference>
<dbReference type="GO" id="GO:0005507">
    <property type="term" value="F:copper ion binding"/>
    <property type="evidence" value="ECO:0007669"/>
    <property type="project" value="InterPro"/>
</dbReference>
<keyword evidence="11 18" id="KW-0067">ATP-binding</keyword>
<evidence type="ECO:0000256" key="9">
    <source>
        <dbReference type="ARBA" id="ARBA00022741"/>
    </source>
</evidence>
<comment type="similarity">
    <text evidence="2 18">Belongs to the cation transport ATPase (P-type) (TC 3.A.3) family. Type IB subfamily.</text>
</comment>
<dbReference type="Gene3D" id="3.30.70.100">
    <property type="match status" value="2"/>
</dbReference>
<dbReference type="InterPro" id="IPR023214">
    <property type="entry name" value="HAD_sf"/>
</dbReference>
<evidence type="ECO:0000256" key="6">
    <source>
        <dbReference type="ARBA" id="ARBA00022692"/>
    </source>
</evidence>
<evidence type="ECO:0000256" key="13">
    <source>
        <dbReference type="ARBA" id="ARBA00022967"/>
    </source>
</evidence>
<evidence type="ECO:0000256" key="10">
    <source>
        <dbReference type="ARBA" id="ARBA00022796"/>
    </source>
</evidence>
<dbReference type="InterPro" id="IPR017969">
    <property type="entry name" value="Heavy-metal-associated_CS"/>
</dbReference>
<dbReference type="Gene3D" id="3.40.50.1000">
    <property type="entry name" value="HAD superfamily/HAD-like"/>
    <property type="match status" value="1"/>
</dbReference>
<feature type="transmembrane region" description="Helical" evidence="18">
    <location>
        <begin position="253"/>
        <end position="272"/>
    </location>
</feature>
<dbReference type="SUPFAM" id="SSF56784">
    <property type="entry name" value="HAD-like"/>
    <property type="match status" value="1"/>
</dbReference>
<feature type="domain" description="HMA" evidence="19">
    <location>
        <begin position="1"/>
        <end position="58"/>
    </location>
</feature>
<dbReference type="CDD" id="cd00371">
    <property type="entry name" value="HMA"/>
    <property type="match status" value="2"/>
</dbReference>
<dbReference type="SUPFAM" id="SSF81653">
    <property type="entry name" value="Calcium ATPase, transduction domain A"/>
    <property type="match status" value="1"/>
</dbReference>
<evidence type="ECO:0000256" key="8">
    <source>
        <dbReference type="ARBA" id="ARBA00022737"/>
    </source>
</evidence>
<comment type="caution">
    <text evidence="20">The sequence shown here is derived from an EMBL/GenBank/DDBJ whole genome shotgun (WGS) entry which is preliminary data.</text>
</comment>
<evidence type="ECO:0000256" key="12">
    <source>
        <dbReference type="ARBA" id="ARBA00022842"/>
    </source>
</evidence>
<dbReference type="GO" id="GO:0016887">
    <property type="term" value="F:ATP hydrolysis activity"/>
    <property type="evidence" value="ECO:0007669"/>
    <property type="project" value="InterPro"/>
</dbReference>
<dbReference type="SFLD" id="SFLDG00002">
    <property type="entry name" value="C1.7:_P-type_atpase_like"/>
    <property type="match status" value="1"/>
</dbReference>
<dbReference type="GO" id="GO:0005524">
    <property type="term" value="F:ATP binding"/>
    <property type="evidence" value="ECO:0007669"/>
    <property type="project" value="UniProtKB-UniRule"/>
</dbReference>
<keyword evidence="21" id="KW-1185">Reference proteome</keyword>
<dbReference type="NCBIfam" id="TIGR01525">
    <property type="entry name" value="ATPase-IB_hvy"/>
    <property type="match status" value="1"/>
</dbReference>
<dbReference type="PANTHER" id="PTHR43520">
    <property type="entry name" value="ATP7, ISOFORM B"/>
    <property type="match status" value="1"/>
</dbReference>
<evidence type="ECO:0000256" key="4">
    <source>
        <dbReference type="ARBA" id="ARBA00022448"/>
    </source>
</evidence>
<feature type="transmembrane region" description="Helical" evidence="18">
    <location>
        <begin position="758"/>
        <end position="777"/>
    </location>
</feature>
<keyword evidence="6 18" id="KW-0812">Transmembrane</keyword>
<evidence type="ECO:0000256" key="2">
    <source>
        <dbReference type="ARBA" id="ARBA00006024"/>
    </source>
</evidence>
<dbReference type="InterPro" id="IPR008250">
    <property type="entry name" value="ATPase_P-typ_transduc_dom_A_sf"/>
</dbReference>
<dbReference type="FunFam" id="2.70.150.10:FF:000020">
    <property type="entry name" value="Copper-exporting P-type ATPase A"/>
    <property type="match status" value="1"/>
</dbReference>
<keyword evidence="10" id="KW-0187">Copper transport</keyword>
<evidence type="ECO:0000313" key="21">
    <source>
        <dbReference type="Proteomes" id="UP000216339"/>
    </source>
</evidence>
<evidence type="ECO:0000256" key="14">
    <source>
        <dbReference type="ARBA" id="ARBA00022989"/>
    </source>
</evidence>
<dbReference type="PROSITE" id="PS50846">
    <property type="entry name" value="HMA_2"/>
    <property type="match status" value="2"/>
</dbReference>
<keyword evidence="16" id="KW-0406">Ion transport</keyword>
<dbReference type="Pfam" id="PF00122">
    <property type="entry name" value="E1-E2_ATPase"/>
    <property type="match status" value="1"/>
</dbReference>
<evidence type="ECO:0000256" key="11">
    <source>
        <dbReference type="ARBA" id="ARBA00022840"/>
    </source>
</evidence>
<keyword evidence="5 18" id="KW-1003">Cell membrane</keyword>
<dbReference type="SUPFAM" id="SSF55008">
    <property type="entry name" value="HMA, heavy metal-associated domain"/>
    <property type="match status" value="2"/>
</dbReference>
<dbReference type="OrthoDB" id="9770315at2"/>
<dbReference type="GO" id="GO:0060003">
    <property type="term" value="P:copper ion export"/>
    <property type="evidence" value="ECO:0007669"/>
    <property type="project" value="UniProtKB-ARBA"/>
</dbReference>
<evidence type="ECO:0000259" key="19">
    <source>
        <dbReference type="PROSITE" id="PS50846"/>
    </source>
</evidence>
<keyword evidence="4" id="KW-0813">Transport</keyword>
<keyword evidence="12" id="KW-0460">Magnesium</keyword>
<reference evidence="20 21" key="1">
    <citation type="submission" date="2016-11" db="EMBL/GenBank/DDBJ databases">
        <title>Study of marine rhodopsin-containing bacteria.</title>
        <authorList>
            <person name="Yoshizawa S."/>
            <person name="Kumagai Y."/>
            <person name="Kogure K."/>
        </authorList>
    </citation>
    <scope>NUCLEOTIDE SEQUENCE [LARGE SCALE GENOMIC DNA]</scope>
    <source>
        <strain evidence="20 21">SAORIC-28</strain>
    </source>
</reference>
<organism evidence="20 21">
    <name type="scientific">Rubrivirga marina</name>
    <dbReference type="NCBI Taxonomy" id="1196024"/>
    <lineage>
        <taxon>Bacteria</taxon>
        <taxon>Pseudomonadati</taxon>
        <taxon>Rhodothermota</taxon>
        <taxon>Rhodothermia</taxon>
        <taxon>Rhodothermales</taxon>
        <taxon>Rubricoccaceae</taxon>
        <taxon>Rubrivirga</taxon>
    </lineage>
</organism>